<protein>
    <recommendedName>
        <fullName evidence="6">Major facilitator superfamily (MFS) profile domain-containing protein</fullName>
    </recommendedName>
</protein>
<dbReference type="AlphaFoldDB" id="A0AAW1UYQ6"/>
<evidence type="ECO:0000256" key="2">
    <source>
        <dbReference type="ARBA" id="ARBA00022692"/>
    </source>
</evidence>
<feature type="transmembrane region" description="Helical" evidence="5">
    <location>
        <begin position="399"/>
        <end position="423"/>
    </location>
</feature>
<feature type="transmembrane region" description="Helical" evidence="5">
    <location>
        <begin position="321"/>
        <end position="340"/>
    </location>
</feature>
<comment type="subcellular location">
    <subcellularLocation>
        <location evidence="1">Membrane</location>
        <topology evidence="1">Multi-pass membrane protein</topology>
    </subcellularLocation>
</comment>
<evidence type="ECO:0000256" key="5">
    <source>
        <dbReference type="SAM" id="Phobius"/>
    </source>
</evidence>
<dbReference type="InterPro" id="IPR005828">
    <property type="entry name" value="MFS_sugar_transport-like"/>
</dbReference>
<feature type="transmembrane region" description="Helical" evidence="5">
    <location>
        <begin position="347"/>
        <end position="369"/>
    </location>
</feature>
<dbReference type="PROSITE" id="PS50850">
    <property type="entry name" value="MFS"/>
    <property type="match status" value="1"/>
</dbReference>
<organism evidence="7 8">
    <name type="scientific">Henosepilachna vigintioctopunctata</name>
    <dbReference type="NCBI Taxonomy" id="420089"/>
    <lineage>
        <taxon>Eukaryota</taxon>
        <taxon>Metazoa</taxon>
        <taxon>Ecdysozoa</taxon>
        <taxon>Arthropoda</taxon>
        <taxon>Hexapoda</taxon>
        <taxon>Insecta</taxon>
        <taxon>Pterygota</taxon>
        <taxon>Neoptera</taxon>
        <taxon>Endopterygota</taxon>
        <taxon>Coleoptera</taxon>
        <taxon>Polyphaga</taxon>
        <taxon>Cucujiformia</taxon>
        <taxon>Coccinelloidea</taxon>
        <taxon>Coccinellidae</taxon>
        <taxon>Epilachninae</taxon>
        <taxon>Epilachnini</taxon>
        <taxon>Henosepilachna</taxon>
    </lineage>
</organism>
<dbReference type="Gene3D" id="1.20.1250.20">
    <property type="entry name" value="MFS general substrate transporter like domains"/>
    <property type="match status" value="1"/>
</dbReference>
<reference evidence="7 8" key="1">
    <citation type="submission" date="2023-03" db="EMBL/GenBank/DDBJ databases">
        <title>Genome insight into feeding habits of ladybird beetles.</title>
        <authorList>
            <person name="Li H.-S."/>
            <person name="Huang Y.-H."/>
            <person name="Pang H."/>
        </authorList>
    </citation>
    <scope>NUCLEOTIDE SEQUENCE [LARGE SCALE GENOMIC DNA]</scope>
    <source>
        <strain evidence="7">SYSU_2023b</strain>
        <tissue evidence="7">Whole body</tissue>
    </source>
</reference>
<dbReference type="EMBL" id="JARQZJ010000121">
    <property type="protein sequence ID" value="KAK9888537.1"/>
    <property type="molecule type" value="Genomic_DNA"/>
</dbReference>
<evidence type="ECO:0000256" key="1">
    <source>
        <dbReference type="ARBA" id="ARBA00004141"/>
    </source>
</evidence>
<accession>A0AAW1UYQ6</accession>
<proteinExistence type="predicted"/>
<keyword evidence="8" id="KW-1185">Reference proteome</keyword>
<dbReference type="FunFam" id="1.20.1250.20:FF:000249">
    <property type="entry name" value="facilitated trehalose transporter Tret1"/>
    <property type="match status" value="1"/>
</dbReference>
<keyword evidence="4 5" id="KW-0472">Membrane</keyword>
<evidence type="ECO:0000313" key="8">
    <source>
        <dbReference type="Proteomes" id="UP001431783"/>
    </source>
</evidence>
<feature type="transmembrane region" description="Helical" evidence="5">
    <location>
        <begin position="435"/>
        <end position="455"/>
    </location>
</feature>
<evidence type="ECO:0000256" key="3">
    <source>
        <dbReference type="ARBA" id="ARBA00022989"/>
    </source>
</evidence>
<keyword evidence="2 5" id="KW-0812">Transmembrane</keyword>
<feature type="transmembrane region" description="Helical" evidence="5">
    <location>
        <begin position="280"/>
        <end position="301"/>
    </location>
</feature>
<dbReference type="GO" id="GO:0016020">
    <property type="term" value="C:membrane"/>
    <property type="evidence" value="ECO:0007669"/>
    <property type="project" value="UniProtKB-SubCell"/>
</dbReference>
<name>A0AAW1UYQ6_9CUCU</name>
<dbReference type="Pfam" id="PF00083">
    <property type="entry name" value="Sugar_tr"/>
    <property type="match status" value="1"/>
</dbReference>
<dbReference type="Proteomes" id="UP001431783">
    <property type="component" value="Unassembled WGS sequence"/>
</dbReference>
<evidence type="ECO:0000256" key="4">
    <source>
        <dbReference type="ARBA" id="ARBA00023136"/>
    </source>
</evidence>
<dbReference type="InterPro" id="IPR020846">
    <property type="entry name" value="MFS_dom"/>
</dbReference>
<feature type="transmembrane region" description="Helical" evidence="5">
    <location>
        <begin position="153"/>
        <end position="171"/>
    </location>
</feature>
<feature type="transmembrane region" description="Helical" evidence="5">
    <location>
        <begin position="65"/>
        <end position="83"/>
    </location>
</feature>
<dbReference type="GO" id="GO:0022857">
    <property type="term" value="F:transmembrane transporter activity"/>
    <property type="evidence" value="ECO:0007669"/>
    <property type="project" value="InterPro"/>
</dbReference>
<dbReference type="PANTHER" id="PTHR48021">
    <property type="match status" value="1"/>
</dbReference>
<feature type="transmembrane region" description="Helical" evidence="5">
    <location>
        <begin position="467"/>
        <end position="486"/>
    </location>
</feature>
<evidence type="ECO:0000259" key="6">
    <source>
        <dbReference type="PROSITE" id="PS50850"/>
    </source>
</evidence>
<dbReference type="InterPro" id="IPR036259">
    <property type="entry name" value="MFS_trans_sf"/>
</dbReference>
<feature type="transmembrane region" description="Helical" evidence="5">
    <location>
        <begin position="12"/>
        <end position="45"/>
    </location>
</feature>
<dbReference type="PROSITE" id="PS00217">
    <property type="entry name" value="SUGAR_TRANSPORT_2"/>
    <property type="match status" value="1"/>
</dbReference>
<gene>
    <name evidence="7" type="ORF">WA026_000783</name>
</gene>
<evidence type="ECO:0000313" key="7">
    <source>
        <dbReference type="EMBL" id="KAK9888537.1"/>
    </source>
</evidence>
<feature type="transmembrane region" description="Helical" evidence="5">
    <location>
        <begin position="119"/>
        <end position="141"/>
    </location>
</feature>
<dbReference type="InterPro" id="IPR005829">
    <property type="entry name" value="Sugar_transporter_CS"/>
</dbReference>
<feature type="transmembrane region" description="Helical" evidence="5">
    <location>
        <begin position="95"/>
        <end position="113"/>
    </location>
</feature>
<dbReference type="InterPro" id="IPR050549">
    <property type="entry name" value="MFS_Trehalose_Transporter"/>
</dbReference>
<dbReference type="SUPFAM" id="SSF103473">
    <property type="entry name" value="MFS general substrate transporter"/>
    <property type="match status" value="1"/>
</dbReference>
<comment type="caution">
    <text evidence="7">The sequence shown here is derived from an EMBL/GenBank/DDBJ whole genome shotgun (WGS) entry which is preliminary data.</text>
</comment>
<keyword evidence="3 5" id="KW-1133">Transmembrane helix</keyword>
<feature type="transmembrane region" description="Helical" evidence="5">
    <location>
        <begin position="177"/>
        <end position="198"/>
    </location>
</feature>
<dbReference type="PANTHER" id="PTHR48021:SF39">
    <property type="entry name" value="MAJOR FACILITATOR SUPERFAMILY (MFS) PROFILE DOMAIN-CONTAINING PROTEIN"/>
    <property type="match status" value="1"/>
</dbReference>
<feature type="domain" description="Major facilitator superfamily (MFS) profile" evidence="6">
    <location>
        <begin position="22"/>
        <end position="490"/>
    </location>
</feature>
<sequence>MSCNHRNNYKDSLLSASALAQICAVSVKNTILIGFGMSIGFPTILIPVLSNRDKTEPFSLDAEGLSWIGSISLICIPLGALVSGMLTQPLGRRRTMQLISVPFFVSWMFYYFSSNIWHIFTALIISGVTGGLMESPVLTYVAEVCQPHMRGMLSSASTMAVISGVMIQFILGTFLDWRHVALCCSCLPLISFSLLFLIPETPIWLLSNGHFEEAKKSIAWLRGWVTVEEITEEYDELFESLYPVDFINQKGKLSGHLNEKQLKKLTVIEMLMSVKKKDCLNPLLLVTYICFLSHFSGTSPVQTYAINIFNVLRVPIDGHNATALLGIIEMLGCVVCVLMVRIVGKRVLTFASLIGISIGYMCLGFYTYLSEINSLMISEETTTKISILDESETNVNESWLPISFIIVSAFASHMGVRLLPAILSGELFSHETRAVATGICAASFYIIGFVSNKTFLSLVSTFTLPGIFWIFSAVSATGFIALYYILPETEGKSLKEISDHFSGRSKLNNTVYKRSKKDLDMSEASEKLYHE</sequence>